<evidence type="ECO:0000259" key="1">
    <source>
        <dbReference type="Pfam" id="PF12728"/>
    </source>
</evidence>
<dbReference type="Proteomes" id="UP000000812">
    <property type="component" value="Chromosome"/>
</dbReference>
<protein>
    <recommendedName>
        <fullName evidence="1">Helix-turn-helix domain-containing protein</fullName>
    </recommendedName>
</protein>
<dbReference type="SUPFAM" id="SSF46955">
    <property type="entry name" value="Putative DNA-binding domain"/>
    <property type="match status" value="1"/>
</dbReference>
<name>Q9PFM5_XYLFA</name>
<dbReference type="KEGG" id="xfa:XF_0632"/>
<organism evidence="2 3">
    <name type="scientific">Xylella fastidiosa (strain 9a5c)</name>
    <dbReference type="NCBI Taxonomy" id="160492"/>
    <lineage>
        <taxon>Bacteria</taxon>
        <taxon>Pseudomonadati</taxon>
        <taxon>Pseudomonadota</taxon>
        <taxon>Gammaproteobacteria</taxon>
        <taxon>Lysobacterales</taxon>
        <taxon>Lysobacteraceae</taxon>
        <taxon>Xylella</taxon>
    </lineage>
</organism>
<dbReference type="STRING" id="160492.XF_0632"/>
<sequence>MGSGGHQSLETGLISHRLPIFICGVVGSLRTPPMTTLSALSPDLLTNEEAAALLGIKPNTLEIWRTKGKGPEFVKLGHTKSAPIRYLRTKIFEWLELQSFSSTSAYAPNAKQAV</sequence>
<dbReference type="eggNOG" id="COG3311">
    <property type="taxonomic scope" value="Bacteria"/>
</dbReference>
<dbReference type="AlphaFoldDB" id="Q9PFM5"/>
<feature type="domain" description="Helix-turn-helix" evidence="1">
    <location>
        <begin position="44"/>
        <end position="96"/>
    </location>
</feature>
<dbReference type="HOGENOM" id="CLU_140176_9_5_6"/>
<gene>
    <name evidence="2" type="ordered locus">XF_0632</name>
</gene>
<dbReference type="EMBL" id="AE003849">
    <property type="protein sequence ID" value="AAF83442.1"/>
    <property type="molecule type" value="Genomic_DNA"/>
</dbReference>
<dbReference type="PIR" id="F82782">
    <property type="entry name" value="F82782"/>
</dbReference>
<proteinExistence type="predicted"/>
<evidence type="ECO:0000313" key="2">
    <source>
        <dbReference type="EMBL" id="AAF83442.1"/>
    </source>
</evidence>
<dbReference type="InterPro" id="IPR041657">
    <property type="entry name" value="HTH_17"/>
</dbReference>
<dbReference type="InterPro" id="IPR009061">
    <property type="entry name" value="DNA-bd_dom_put_sf"/>
</dbReference>
<accession>Q9PFM5</accession>
<reference evidence="2 3" key="1">
    <citation type="journal article" date="2000" name="Nature">
        <title>The genome sequence of the plant pathogen Xylella fastidiosa.</title>
        <authorList>
            <person name="Simpson A.J."/>
            <person name="Reinach F.C."/>
            <person name="Arruda P."/>
            <person name="Abreu F.A."/>
            <person name="Acencio M."/>
            <person name="Alvarenga R."/>
            <person name="Alves L.M."/>
            <person name="Araya J.E."/>
            <person name="Baia G.S."/>
            <person name="Baptista C.S."/>
            <person name="Barros M.H."/>
            <person name="Bonaccorsi E.D."/>
            <person name="Bordin S."/>
            <person name="Bove J.M."/>
            <person name="Briones M.R."/>
            <person name="Bueno M.R."/>
            <person name="Camargo A.A."/>
            <person name="Camargo L.E."/>
            <person name="Carraro D.M."/>
            <person name="Carrer H."/>
            <person name="Colauto N.B."/>
            <person name="Colombo C."/>
            <person name="Costa F.F."/>
            <person name="Costa M.C."/>
            <person name="Costa-Neto C.M."/>
            <person name="Coutinho L.L."/>
            <person name="Cristofani M."/>
            <person name="Dias-Neto E."/>
            <person name="Docena C."/>
            <person name="El-Dorry H."/>
            <person name="Facincani A.P."/>
            <person name="Ferreira A.J."/>
            <person name="Ferreira V.C."/>
            <person name="Ferro J.A."/>
            <person name="Fraga J.S."/>
            <person name="Franca S.C."/>
            <person name="Franco M.C."/>
            <person name="Frohme M."/>
            <person name="Furlan L.R."/>
            <person name="Garnier M."/>
            <person name="Goldman G.H."/>
            <person name="Goldman M.H."/>
            <person name="Gomes S.L."/>
            <person name="Gruber A."/>
            <person name="Ho P.L."/>
            <person name="Hoheisel J.D."/>
            <person name="Junqueira M.L."/>
            <person name="Kemper E.L."/>
            <person name="Kitajima J.P."/>
            <person name="Krieger J.E."/>
            <person name="Kuramae E.E."/>
            <person name="Laigret F."/>
            <person name="Lambais M.R."/>
            <person name="Leite L.C."/>
            <person name="Lemos E.G."/>
            <person name="Lemos M.V."/>
            <person name="Lopes S.A."/>
            <person name="Lopes C.R."/>
            <person name="Machado J.A."/>
            <person name="Machado M.A."/>
            <person name="Madeira A.M."/>
            <person name="Madeira H.M."/>
            <person name="Marino C.L."/>
            <person name="Marques M.V."/>
            <person name="Martins E.A."/>
            <person name="Martins E.M."/>
            <person name="Matsukuma A.Y."/>
            <person name="Menck C.F."/>
            <person name="Miracca E.C."/>
            <person name="Miyaki C.Y."/>
            <person name="Monteriro-Vitorello C.B."/>
            <person name="Moon D.H."/>
            <person name="Nagai M.A."/>
            <person name="Nascimento A.L."/>
            <person name="Netto L.E."/>
            <person name="Nhani A.Jr."/>
            <person name="Nobrega F.G."/>
            <person name="Nunes L.R."/>
            <person name="Oliveira M.A."/>
            <person name="de Oliveira M.C."/>
            <person name="de Oliveira R.C."/>
            <person name="Palmieri D.A."/>
            <person name="Paris A."/>
            <person name="Peixoto B.R."/>
            <person name="Pereira G.A."/>
            <person name="Pereira H.A.Jr."/>
            <person name="Pesquero J.B."/>
            <person name="Quaggio R.B."/>
            <person name="Roberto P.G."/>
            <person name="Rodrigues V."/>
            <person name="de M Rosa A.J."/>
            <person name="de Rosa V.E.Jr."/>
            <person name="de Sa R.G."/>
            <person name="Santelli R.V."/>
            <person name="Sawasaki H.E."/>
            <person name="da Silva A.C."/>
            <person name="da Silva A.M."/>
            <person name="da Silva F.R."/>
            <person name="da Silva W.A.Jr."/>
            <person name="da Silveira J.F."/>
            <person name="Silvestri M.L."/>
            <person name="Siqueira W.J."/>
            <person name="de Souza A.A."/>
            <person name="de Souza A.P."/>
            <person name="Terenzi M.F."/>
            <person name="Truffi D."/>
            <person name="Tsai S.M."/>
            <person name="Tsuhako M.H."/>
            <person name="Vallada H."/>
            <person name="Van Sluys M.A."/>
            <person name="Verjovski-Almeida S."/>
            <person name="Vettore A.L."/>
            <person name="Zago M.A."/>
            <person name="Zatz M."/>
            <person name="Meidanis J."/>
            <person name="Setubal J.C."/>
        </authorList>
    </citation>
    <scope>NUCLEOTIDE SEQUENCE [LARGE SCALE GENOMIC DNA]</scope>
    <source>
        <strain evidence="2 3">9a5c</strain>
    </source>
</reference>
<dbReference type="Pfam" id="PF12728">
    <property type="entry name" value="HTH_17"/>
    <property type="match status" value="1"/>
</dbReference>
<evidence type="ECO:0000313" key="3">
    <source>
        <dbReference type="Proteomes" id="UP000000812"/>
    </source>
</evidence>